<evidence type="ECO:0000313" key="1">
    <source>
        <dbReference type="EMBL" id="SHG58427.1"/>
    </source>
</evidence>
<dbReference type="Proteomes" id="UP000184211">
    <property type="component" value="Unassembled WGS sequence"/>
</dbReference>
<dbReference type="OrthoDB" id="9798292at2"/>
<dbReference type="STRING" id="870908.SAMN04488044_1122"/>
<evidence type="ECO:0008006" key="3">
    <source>
        <dbReference type="Google" id="ProtNLM"/>
    </source>
</evidence>
<gene>
    <name evidence="1" type="ORF">SAMN04488044_1122</name>
</gene>
<dbReference type="AlphaFoldDB" id="A0A1M5L077"/>
<dbReference type="PIRSF" id="PIRSF032025">
    <property type="entry name" value="UCP032025"/>
    <property type="match status" value="1"/>
</dbReference>
<name>A0A1M5L077_9RHOB</name>
<reference evidence="2" key="1">
    <citation type="submission" date="2016-11" db="EMBL/GenBank/DDBJ databases">
        <authorList>
            <person name="Varghese N."/>
            <person name="Submissions S."/>
        </authorList>
    </citation>
    <scope>NUCLEOTIDE SEQUENCE [LARGE SCALE GENOMIC DNA]</scope>
    <source>
        <strain evidence="2">DSM 28223</strain>
    </source>
</reference>
<keyword evidence="2" id="KW-1185">Reference proteome</keyword>
<sequence length="144" mass="16050">MVTPSLHLVKLSVGTETVDGLQDWQKIKRSEAPDGCSRHVTRMWPRREAEILAGGSMYWVIKGSIQARQRIVGLEEVIGGDGIRRCAIVLAPELIRTQTALRRPFQGWRYLKVEDAPPDLPKTRKSEEPLPTELAAALAEIGVI</sequence>
<dbReference type="RefSeq" id="WP_072791421.1">
    <property type="nucleotide sequence ID" value="NZ_FQWM01000001.1"/>
</dbReference>
<dbReference type="Pfam" id="PF07370">
    <property type="entry name" value="DUF1489"/>
    <property type="match status" value="1"/>
</dbReference>
<protein>
    <recommendedName>
        <fullName evidence="3">Lysophospholipase</fullName>
    </recommendedName>
</protein>
<proteinExistence type="predicted"/>
<dbReference type="InterPro" id="IPR008320">
    <property type="entry name" value="UCP032025"/>
</dbReference>
<evidence type="ECO:0000313" key="2">
    <source>
        <dbReference type="Proteomes" id="UP000184211"/>
    </source>
</evidence>
<dbReference type="EMBL" id="FQWM01000001">
    <property type="protein sequence ID" value="SHG58427.1"/>
    <property type="molecule type" value="Genomic_DNA"/>
</dbReference>
<accession>A0A1M5L077</accession>
<organism evidence="1 2">
    <name type="scientific">Cognatishimia maritima</name>
    <dbReference type="NCBI Taxonomy" id="870908"/>
    <lineage>
        <taxon>Bacteria</taxon>
        <taxon>Pseudomonadati</taxon>
        <taxon>Pseudomonadota</taxon>
        <taxon>Alphaproteobacteria</taxon>
        <taxon>Rhodobacterales</taxon>
        <taxon>Paracoccaceae</taxon>
        <taxon>Cognatishimia</taxon>
    </lineage>
</organism>